<name>A0A8H5MCQ6_9AGAR</name>
<comment type="caution">
    <text evidence="2">The sequence shown here is derived from an EMBL/GenBank/DDBJ whole genome shotgun (WGS) entry which is preliminary data.</text>
</comment>
<feature type="region of interest" description="Disordered" evidence="1">
    <location>
        <begin position="87"/>
        <end position="120"/>
    </location>
</feature>
<gene>
    <name evidence="2" type="ORF">D9757_005680</name>
</gene>
<dbReference type="EMBL" id="JAACJN010000026">
    <property type="protein sequence ID" value="KAF5388866.1"/>
    <property type="molecule type" value="Genomic_DNA"/>
</dbReference>
<evidence type="ECO:0008006" key="4">
    <source>
        <dbReference type="Google" id="ProtNLM"/>
    </source>
</evidence>
<evidence type="ECO:0000313" key="2">
    <source>
        <dbReference type="EMBL" id="KAF5388866.1"/>
    </source>
</evidence>
<organism evidence="2 3">
    <name type="scientific">Collybiopsis confluens</name>
    <dbReference type="NCBI Taxonomy" id="2823264"/>
    <lineage>
        <taxon>Eukaryota</taxon>
        <taxon>Fungi</taxon>
        <taxon>Dikarya</taxon>
        <taxon>Basidiomycota</taxon>
        <taxon>Agaricomycotina</taxon>
        <taxon>Agaricomycetes</taxon>
        <taxon>Agaricomycetidae</taxon>
        <taxon>Agaricales</taxon>
        <taxon>Marasmiineae</taxon>
        <taxon>Omphalotaceae</taxon>
        <taxon>Collybiopsis</taxon>
    </lineage>
</organism>
<accession>A0A8H5MCQ6</accession>
<reference evidence="2 3" key="1">
    <citation type="journal article" date="2020" name="ISME J.">
        <title>Uncovering the hidden diversity of litter-decomposition mechanisms in mushroom-forming fungi.</title>
        <authorList>
            <person name="Floudas D."/>
            <person name="Bentzer J."/>
            <person name="Ahren D."/>
            <person name="Johansson T."/>
            <person name="Persson P."/>
            <person name="Tunlid A."/>
        </authorList>
    </citation>
    <scope>NUCLEOTIDE SEQUENCE [LARGE SCALE GENOMIC DNA]</scope>
    <source>
        <strain evidence="2 3">CBS 406.79</strain>
    </source>
</reference>
<keyword evidence="3" id="KW-1185">Reference proteome</keyword>
<evidence type="ECO:0000313" key="3">
    <source>
        <dbReference type="Proteomes" id="UP000518752"/>
    </source>
</evidence>
<proteinExistence type="predicted"/>
<sequence>MRPSSLANRTSSSANAQATLLKLAEKKKEFEAVAALETASNNYLDRINGLANDCDIMALAGEVHGQVSEQWPRMFHILNLFLASRETSQDQPNHPLKEGEMLVRIPIEDPDTNTAAISSR</sequence>
<evidence type="ECO:0000256" key="1">
    <source>
        <dbReference type="SAM" id="MobiDB-lite"/>
    </source>
</evidence>
<dbReference type="Proteomes" id="UP000518752">
    <property type="component" value="Unassembled WGS sequence"/>
</dbReference>
<protein>
    <recommendedName>
        <fullName evidence="4">Outer kinetochore protein DAD2</fullName>
    </recommendedName>
</protein>
<dbReference type="OrthoDB" id="3230169at2759"/>
<dbReference type="AlphaFoldDB" id="A0A8H5MCQ6"/>